<sequence length="130" mass="14903">MYSRHKINTSLATTGDCSIEWRPSVQATTRTLTPVTLANLNTAQGMLMLIRHPKPQLKGCHSKPQLKECHVFTLYLEPQLKRYHYDPQLKEYSSKFIFKVSPGGTNLTASLHTLQCHCSHSYRLVERPHL</sequence>
<gene>
    <name evidence="1" type="ORF">DEO72_LG4g985</name>
</gene>
<protein>
    <submittedName>
        <fullName evidence="1">Uncharacterized protein</fullName>
    </submittedName>
</protein>
<accession>A0A4D6LNH2</accession>
<reference evidence="1 2" key="1">
    <citation type="submission" date="2019-04" db="EMBL/GenBank/DDBJ databases">
        <title>An improved genome assembly and genetic linkage map for asparagus bean, Vigna unguiculata ssp. sesquipedialis.</title>
        <authorList>
            <person name="Xia Q."/>
            <person name="Zhang R."/>
            <person name="Dong Y."/>
        </authorList>
    </citation>
    <scope>NUCLEOTIDE SEQUENCE [LARGE SCALE GENOMIC DNA]</scope>
    <source>
        <tissue evidence="1">Leaf</tissue>
    </source>
</reference>
<dbReference type="AlphaFoldDB" id="A0A4D6LNH2"/>
<keyword evidence="2" id="KW-1185">Reference proteome</keyword>
<dbReference type="EMBL" id="CP039348">
    <property type="protein sequence ID" value="QCD90033.1"/>
    <property type="molecule type" value="Genomic_DNA"/>
</dbReference>
<proteinExistence type="predicted"/>
<evidence type="ECO:0000313" key="2">
    <source>
        <dbReference type="Proteomes" id="UP000501690"/>
    </source>
</evidence>
<evidence type="ECO:0000313" key="1">
    <source>
        <dbReference type="EMBL" id="QCD90033.1"/>
    </source>
</evidence>
<name>A0A4D6LNH2_VIGUN</name>
<organism evidence="1 2">
    <name type="scientific">Vigna unguiculata</name>
    <name type="common">Cowpea</name>
    <dbReference type="NCBI Taxonomy" id="3917"/>
    <lineage>
        <taxon>Eukaryota</taxon>
        <taxon>Viridiplantae</taxon>
        <taxon>Streptophyta</taxon>
        <taxon>Embryophyta</taxon>
        <taxon>Tracheophyta</taxon>
        <taxon>Spermatophyta</taxon>
        <taxon>Magnoliopsida</taxon>
        <taxon>eudicotyledons</taxon>
        <taxon>Gunneridae</taxon>
        <taxon>Pentapetalae</taxon>
        <taxon>rosids</taxon>
        <taxon>fabids</taxon>
        <taxon>Fabales</taxon>
        <taxon>Fabaceae</taxon>
        <taxon>Papilionoideae</taxon>
        <taxon>50 kb inversion clade</taxon>
        <taxon>NPAAA clade</taxon>
        <taxon>indigoferoid/millettioid clade</taxon>
        <taxon>Phaseoleae</taxon>
        <taxon>Vigna</taxon>
    </lineage>
</organism>
<dbReference type="Proteomes" id="UP000501690">
    <property type="component" value="Linkage Group LG4"/>
</dbReference>